<dbReference type="RefSeq" id="WP_090241041.1">
    <property type="nucleotide sequence ID" value="NZ_FOJW01000018.1"/>
</dbReference>
<gene>
    <name evidence="2" type="ORF">SAMN04488072_11836</name>
</gene>
<name>A0A1I1AFS2_9BACI</name>
<dbReference type="Proteomes" id="UP000198642">
    <property type="component" value="Unassembled WGS sequence"/>
</dbReference>
<dbReference type="EMBL" id="FOJW01000018">
    <property type="protein sequence ID" value="SFB35348.1"/>
    <property type="molecule type" value="Genomic_DNA"/>
</dbReference>
<feature type="transmembrane region" description="Helical" evidence="1">
    <location>
        <begin position="52"/>
        <end position="75"/>
    </location>
</feature>
<evidence type="ECO:0000256" key="1">
    <source>
        <dbReference type="SAM" id="Phobius"/>
    </source>
</evidence>
<organism evidence="2 3">
    <name type="scientific">Lentibacillus halodurans</name>
    <dbReference type="NCBI Taxonomy" id="237679"/>
    <lineage>
        <taxon>Bacteria</taxon>
        <taxon>Bacillati</taxon>
        <taxon>Bacillota</taxon>
        <taxon>Bacilli</taxon>
        <taxon>Bacillales</taxon>
        <taxon>Bacillaceae</taxon>
        <taxon>Lentibacillus</taxon>
    </lineage>
</organism>
<feature type="transmembrane region" description="Helical" evidence="1">
    <location>
        <begin position="20"/>
        <end position="40"/>
    </location>
</feature>
<dbReference type="AlphaFoldDB" id="A0A1I1AFS2"/>
<keyword evidence="1" id="KW-1133">Transmembrane helix</keyword>
<accession>A0A1I1AFS2</accession>
<protein>
    <submittedName>
        <fullName evidence="2">Uncharacterized protein</fullName>
    </submittedName>
</protein>
<evidence type="ECO:0000313" key="3">
    <source>
        <dbReference type="Proteomes" id="UP000198642"/>
    </source>
</evidence>
<feature type="transmembrane region" description="Helical" evidence="1">
    <location>
        <begin position="87"/>
        <end position="104"/>
    </location>
</feature>
<sequence length="111" mass="12819">MMDWPELTHLSVLLPERIDFSYIFIFTGIVVTYILIRPLINWIVTTKSVKLLSYIMTSLLILLLFLGGIVLTAVFQLPLLEVTLRSLAIFGGYLVIVHFIQFILRSKKRHV</sequence>
<keyword evidence="1" id="KW-0812">Transmembrane</keyword>
<dbReference type="OrthoDB" id="2969985at2"/>
<proteinExistence type="predicted"/>
<keyword evidence="3" id="KW-1185">Reference proteome</keyword>
<reference evidence="2 3" key="1">
    <citation type="submission" date="2016-10" db="EMBL/GenBank/DDBJ databases">
        <authorList>
            <person name="de Groot N.N."/>
        </authorList>
    </citation>
    <scope>NUCLEOTIDE SEQUENCE [LARGE SCALE GENOMIC DNA]</scope>
    <source>
        <strain evidence="2 3">CGMCC 1.3702</strain>
    </source>
</reference>
<keyword evidence="1" id="KW-0472">Membrane</keyword>
<evidence type="ECO:0000313" key="2">
    <source>
        <dbReference type="EMBL" id="SFB35348.1"/>
    </source>
</evidence>